<reference evidence="2 3" key="1">
    <citation type="journal article" date="2021" name="Sci. Rep.">
        <title>The genome of the diatom Chaetoceros tenuissimus carries an ancient integrated fragment of an extant virus.</title>
        <authorList>
            <person name="Hongo Y."/>
            <person name="Kimura K."/>
            <person name="Takaki Y."/>
            <person name="Yoshida Y."/>
            <person name="Baba S."/>
            <person name="Kobayashi G."/>
            <person name="Nagasaki K."/>
            <person name="Hano T."/>
            <person name="Tomaru Y."/>
        </authorList>
    </citation>
    <scope>NUCLEOTIDE SEQUENCE [LARGE SCALE GENOMIC DNA]</scope>
    <source>
        <strain evidence="2 3">NIES-3715</strain>
    </source>
</reference>
<dbReference type="InterPro" id="IPR035965">
    <property type="entry name" value="PAS-like_dom_sf"/>
</dbReference>
<organism evidence="2 3">
    <name type="scientific">Chaetoceros tenuissimus</name>
    <dbReference type="NCBI Taxonomy" id="426638"/>
    <lineage>
        <taxon>Eukaryota</taxon>
        <taxon>Sar</taxon>
        <taxon>Stramenopiles</taxon>
        <taxon>Ochrophyta</taxon>
        <taxon>Bacillariophyta</taxon>
        <taxon>Coscinodiscophyceae</taxon>
        <taxon>Chaetocerotophycidae</taxon>
        <taxon>Chaetocerotales</taxon>
        <taxon>Chaetocerotaceae</taxon>
        <taxon>Chaetoceros</taxon>
    </lineage>
</organism>
<dbReference type="CDD" id="cd00130">
    <property type="entry name" value="PAS"/>
    <property type="match status" value="1"/>
</dbReference>
<dbReference type="InterPro" id="IPR000014">
    <property type="entry name" value="PAS"/>
</dbReference>
<evidence type="ECO:0000259" key="1">
    <source>
        <dbReference type="Pfam" id="PF13426"/>
    </source>
</evidence>
<dbReference type="SUPFAM" id="SSF55785">
    <property type="entry name" value="PYP-like sensor domain (PAS domain)"/>
    <property type="match status" value="1"/>
</dbReference>
<gene>
    <name evidence="2" type="ORF">CTEN210_15301</name>
</gene>
<keyword evidence="3" id="KW-1185">Reference proteome</keyword>
<comment type="caution">
    <text evidence="2">The sequence shown here is derived from an EMBL/GenBank/DDBJ whole genome shotgun (WGS) entry which is preliminary data.</text>
</comment>
<name>A0AAD3D9B1_9STRA</name>
<dbReference type="NCBIfam" id="TIGR00229">
    <property type="entry name" value="sensory_box"/>
    <property type="match status" value="1"/>
</dbReference>
<dbReference type="Gene3D" id="3.30.450.20">
    <property type="entry name" value="PAS domain"/>
    <property type="match status" value="1"/>
</dbReference>
<protein>
    <recommendedName>
        <fullName evidence="1">PAS domain-containing protein</fullName>
    </recommendedName>
</protein>
<dbReference type="AlphaFoldDB" id="A0AAD3D9B1"/>
<accession>A0AAD3D9B1</accession>
<evidence type="ECO:0000313" key="3">
    <source>
        <dbReference type="Proteomes" id="UP001054902"/>
    </source>
</evidence>
<proteinExistence type="predicted"/>
<dbReference type="EMBL" id="BLLK01000062">
    <property type="protein sequence ID" value="GFH58825.1"/>
    <property type="molecule type" value="Genomic_DNA"/>
</dbReference>
<dbReference type="Proteomes" id="UP001054902">
    <property type="component" value="Unassembled WGS sequence"/>
</dbReference>
<sequence>MEKIAKITGSNLVFRLQSLSRRGLSTTSVSRFVEDQMPKSLASISSDARALVLTESSSPFRILSVNSSWEKLCGFTQIECRGKTLSCIQGDRTNLAAVRAAMNDVTKGHEVCTVLKNYSKEGTMFQNRLRIGPIRNHQGVVTHYVGLLEEVNELVDRSMHDRYSMHSNMASVV</sequence>
<feature type="domain" description="PAS" evidence="1">
    <location>
        <begin position="57"/>
        <end position="153"/>
    </location>
</feature>
<dbReference type="Pfam" id="PF13426">
    <property type="entry name" value="PAS_9"/>
    <property type="match status" value="1"/>
</dbReference>
<evidence type="ECO:0000313" key="2">
    <source>
        <dbReference type="EMBL" id="GFH58825.1"/>
    </source>
</evidence>